<evidence type="ECO:0000313" key="2">
    <source>
        <dbReference type="EMBL" id="KAJ5220389.1"/>
    </source>
</evidence>
<reference evidence="2" key="1">
    <citation type="submission" date="2022-11" db="EMBL/GenBank/DDBJ databases">
        <authorList>
            <person name="Petersen C."/>
        </authorList>
    </citation>
    <scope>NUCLEOTIDE SEQUENCE</scope>
    <source>
        <strain evidence="2">IBT 19713</strain>
    </source>
</reference>
<dbReference type="GO" id="GO:0042148">
    <property type="term" value="P:DNA strand invasion"/>
    <property type="evidence" value="ECO:0007669"/>
    <property type="project" value="TreeGrafter"/>
</dbReference>
<dbReference type="PANTHER" id="PTHR46644">
    <property type="entry name" value="DNA REPAIR PROTEIN XRCC2"/>
    <property type="match status" value="1"/>
</dbReference>
<feature type="region of interest" description="Disordered" evidence="1">
    <location>
        <begin position="316"/>
        <end position="337"/>
    </location>
</feature>
<dbReference type="InterPro" id="IPR027417">
    <property type="entry name" value="P-loop_NTPase"/>
</dbReference>
<comment type="caution">
    <text evidence="2">The sequence shown here is derived from an EMBL/GenBank/DDBJ whole genome shotgun (WGS) entry which is preliminary data.</text>
</comment>
<dbReference type="Proteomes" id="UP001150941">
    <property type="component" value="Unassembled WGS sequence"/>
</dbReference>
<dbReference type="GO" id="GO:0000724">
    <property type="term" value="P:double-strand break repair via homologous recombination"/>
    <property type="evidence" value="ECO:0007669"/>
    <property type="project" value="InterPro"/>
</dbReference>
<accession>A0A9W9NKK5</accession>
<protein>
    <recommendedName>
        <fullName evidence="4">DNA recombination and repair protein Rad51-like C-terminal domain-containing protein</fullName>
    </recommendedName>
</protein>
<evidence type="ECO:0000256" key="1">
    <source>
        <dbReference type="SAM" id="MobiDB-lite"/>
    </source>
</evidence>
<dbReference type="EMBL" id="JAPQKS010000007">
    <property type="protein sequence ID" value="KAJ5220389.1"/>
    <property type="molecule type" value="Genomic_DNA"/>
</dbReference>
<reference evidence="2" key="2">
    <citation type="journal article" date="2023" name="IMA Fungus">
        <title>Comparative genomic study of the Penicillium genus elucidates a diverse pangenome and 15 lateral gene transfer events.</title>
        <authorList>
            <person name="Petersen C."/>
            <person name="Sorensen T."/>
            <person name="Nielsen M.R."/>
            <person name="Sondergaard T.E."/>
            <person name="Sorensen J.L."/>
            <person name="Fitzpatrick D.A."/>
            <person name="Frisvad J.C."/>
            <person name="Nielsen K.L."/>
        </authorList>
    </citation>
    <scope>NUCLEOTIDE SEQUENCE</scope>
    <source>
        <strain evidence="2">IBT 19713</strain>
    </source>
</reference>
<dbReference type="GO" id="GO:0033063">
    <property type="term" value="C:Rad51B-Rad51C-Rad51D-XRCC2 complex"/>
    <property type="evidence" value="ECO:0007669"/>
    <property type="project" value="InterPro"/>
</dbReference>
<dbReference type="Gene3D" id="3.40.50.300">
    <property type="entry name" value="P-loop containing nucleotide triphosphate hydrolases"/>
    <property type="match status" value="1"/>
</dbReference>
<proteinExistence type="predicted"/>
<dbReference type="SUPFAM" id="SSF52540">
    <property type="entry name" value="P-loop containing nucleoside triphosphate hydrolases"/>
    <property type="match status" value="1"/>
</dbReference>
<gene>
    <name evidence="2" type="ORF">N7468_009593</name>
</gene>
<dbReference type="OrthoDB" id="420422at2759"/>
<dbReference type="RefSeq" id="XP_058327219.1">
    <property type="nucleotide sequence ID" value="XM_058478889.1"/>
</dbReference>
<dbReference type="PANTHER" id="PTHR46644:SF2">
    <property type="entry name" value="DNA REPAIR PROTEIN XRCC2"/>
    <property type="match status" value="1"/>
</dbReference>
<dbReference type="InterPro" id="IPR030547">
    <property type="entry name" value="XRCC2"/>
</dbReference>
<name>A0A9W9NKK5_9EURO</name>
<evidence type="ECO:0008006" key="4">
    <source>
        <dbReference type="Google" id="ProtNLM"/>
    </source>
</evidence>
<sequence>MREQILHDLANVYPVSPEQEARSLNVPAIDVLLEVFMLKAMGPGAEHRQPHPPSPEQRAAQEQNRLAEEMLFRGEEETAPATEPISPSNVFFSDSAYRSKRPCPVVEISSNLSGAGKTELLYYLVALSILPRAIGEIPVDGQNAAVVFIDADDRFDAERLRTIARAIVRKSYGSMDREGSGEESDVSADDIEAILLSALKHVHVFRPESSSALLATLESLDEYLYDISRHYSASRPLQMIAIDSATAFIWLDRLRDEIARTEDIGRPQAEIERERELKLSFFVSDLYAELVKQLKRLQSRFGSAVVFTSTVPEARPAKNSTEYTGPPGPFDQPSSRTPALRPALPAPWGTFPILRLVVQRDTVWPFPPTMSAHDARSEASMRQSVVLQGKFSAWVNAWGREEWPRRVVDGISYTGGSFPFYVKASGVEIPLPE</sequence>
<evidence type="ECO:0000313" key="3">
    <source>
        <dbReference type="Proteomes" id="UP001150941"/>
    </source>
</evidence>
<dbReference type="GO" id="GO:0005815">
    <property type="term" value="C:microtubule organizing center"/>
    <property type="evidence" value="ECO:0007669"/>
    <property type="project" value="TreeGrafter"/>
</dbReference>
<organism evidence="2 3">
    <name type="scientific">Penicillium chermesinum</name>
    <dbReference type="NCBI Taxonomy" id="63820"/>
    <lineage>
        <taxon>Eukaryota</taxon>
        <taxon>Fungi</taxon>
        <taxon>Dikarya</taxon>
        <taxon>Ascomycota</taxon>
        <taxon>Pezizomycotina</taxon>
        <taxon>Eurotiomycetes</taxon>
        <taxon>Eurotiomycetidae</taxon>
        <taxon>Eurotiales</taxon>
        <taxon>Aspergillaceae</taxon>
        <taxon>Penicillium</taxon>
    </lineage>
</organism>
<dbReference type="AlphaFoldDB" id="A0A9W9NKK5"/>
<dbReference type="GeneID" id="83206192"/>
<dbReference type="GO" id="GO:0005657">
    <property type="term" value="C:replication fork"/>
    <property type="evidence" value="ECO:0007669"/>
    <property type="project" value="InterPro"/>
</dbReference>
<feature type="region of interest" description="Disordered" evidence="1">
    <location>
        <begin position="43"/>
        <end position="63"/>
    </location>
</feature>
<keyword evidence="3" id="KW-1185">Reference proteome</keyword>
<dbReference type="GO" id="GO:0000400">
    <property type="term" value="F:four-way junction DNA binding"/>
    <property type="evidence" value="ECO:0007669"/>
    <property type="project" value="TreeGrafter"/>
</dbReference>
<dbReference type="CDD" id="cd19490">
    <property type="entry name" value="XRCC2"/>
    <property type="match status" value="1"/>
</dbReference>